<comment type="caution">
    <text evidence="1">The sequence shown here is derived from an EMBL/GenBank/DDBJ whole genome shotgun (WGS) entry which is preliminary data.</text>
</comment>
<evidence type="ECO:0008006" key="3">
    <source>
        <dbReference type="Google" id="ProtNLM"/>
    </source>
</evidence>
<evidence type="ECO:0000313" key="1">
    <source>
        <dbReference type="EMBL" id="GAA2350307.1"/>
    </source>
</evidence>
<keyword evidence="2" id="KW-1185">Reference proteome</keyword>
<sequence>MSGHTIVRKHGRWTYGTATLRARGTMRRALLHTDAGDFELTPADRHCLGVVARAGGRPVVALQTSGARVPGPGPQARWSLGRHSATLTRGADRIEVRSGWRGARLRVEVTGDWAEPELVVLTACFAVLSRRRQRLLTAMVIAAVTSPGGRPH</sequence>
<organism evidence="1 2">
    <name type="scientific">Dactylosporangium salmoneum</name>
    <dbReference type="NCBI Taxonomy" id="53361"/>
    <lineage>
        <taxon>Bacteria</taxon>
        <taxon>Bacillati</taxon>
        <taxon>Actinomycetota</taxon>
        <taxon>Actinomycetes</taxon>
        <taxon>Micromonosporales</taxon>
        <taxon>Micromonosporaceae</taxon>
        <taxon>Dactylosporangium</taxon>
    </lineage>
</organism>
<reference evidence="1 2" key="1">
    <citation type="journal article" date="2019" name="Int. J. Syst. Evol. Microbiol.">
        <title>The Global Catalogue of Microorganisms (GCM) 10K type strain sequencing project: providing services to taxonomists for standard genome sequencing and annotation.</title>
        <authorList>
            <consortium name="The Broad Institute Genomics Platform"/>
            <consortium name="The Broad Institute Genome Sequencing Center for Infectious Disease"/>
            <person name="Wu L."/>
            <person name="Ma J."/>
        </authorList>
    </citation>
    <scope>NUCLEOTIDE SEQUENCE [LARGE SCALE GENOMIC DNA]</scope>
    <source>
        <strain evidence="1 2">JCM 3272</strain>
    </source>
</reference>
<evidence type="ECO:0000313" key="2">
    <source>
        <dbReference type="Proteomes" id="UP001501444"/>
    </source>
</evidence>
<accession>A0ABN3GFQ7</accession>
<name>A0ABN3GFQ7_9ACTN</name>
<dbReference type="RefSeq" id="WP_344613926.1">
    <property type="nucleotide sequence ID" value="NZ_BAAARV010000029.1"/>
</dbReference>
<dbReference type="EMBL" id="BAAARV010000029">
    <property type="protein sequence ID" value="GAA2350307.1"/>
    <property type="molecule type" value="Genomic_DNA"/>
</dbReference>
<gene>
    <name evidence="1" type="ORF">GCM10010170_039770</name>
</gene>
<dbReference type="Proteomes" id="UP001501444">
    <property type="component" value="Unassembled WGS sequence"/>
</dbReference>
<protein>
    <recommendedName>
        <fullName evidence="3">DUF1990 domain-containing protein</fullName>
    </recommendedName>
</protein>
<proteinExistence type="predicted"/>